<evidence type="ECO:0000313" key="11">
    <source>
        <dbReference type="Proteomes" id="UP001058974"/>
    </source>
</evidence>
<comment type="similarity">
    <text evidence="2">Belongs to the oligopeptide OPT transporter (TC 2.A.67.1) family.</text>
</comment>
<reference evidence="10 11" key="1">
    <citation type="journal article" date="2022" name="Nat. Genet.">
        <title>Improved pea reference genome and pan-genome highlight genomic features and evolutionary characteristics.</title>
        <authorList>
            <person name="Yang T."/>
            <person name="Liu R."/>
            <person name="Luo Y."/>
            <person name="Hu S."/>
            <person name="Wang D."/>
            <person name="Wang C."/>
            <person name="Pandey M.K."/>
            <person name="Ge S."/>
            <person name="Xu Q."/>
            <person name="Li N."/>
            <person name="Li G."/>
            <person name="Huang Y."/>
            <person name="Saxena R.K."/>
            <person name="Ji Y."/>
            <person name="Li M."/>
            <person name="Yan X."/>
            <person name="He Y."/>
            <person name="Liu Y."/>
            <person name="Wang X."/>
            <person name="Xiang C."/>
            <person name="Varshney R.K."/>
            <person name="Ding H."/>
            <person name="Gao S."/>
            <person name="Zong X."/>
        </authorList>
    </citation>
    <scope>NUCLEOTIDE SEQUENCE [LARGE SCALE GENOMIC DNA]</scope>
    <source>
        <strain evidence="10 11">cv. Zhongwan 6</strain>
    </source>
</reference>
<gene>
    <name evidence="10" type="ORF">KIW84_032448</name>
</gene>
<protein>
    <submittedName>
        <fullName evidence="10">Uncharacterized protein</fullName>
    </submittedName>
</protein>
<dbReference type="InterPro" id="IPR004648">
    <property type="entry name" value="Oligpept_transpt"/>
</dbReference>
<evidence type="ECO:0000256" key="6">
    <source>
        <dbReference type="ARBA" id="ARBA00022927"/>
    </source>
</evidence>
<dbReference type="GO" id="GO:0016020">
    <property type="term" value="C:membrane"/>
    <property type="evidence" value="ECO:0007669"/>
    <property type="project" value="UniProtKB-SubCell"/>
</dbReference>
<dbReference type="EMBL" id="JAMSHJ010000003">
    <property type="protein sequence ID" value="KAI5427025.1"/>
    <property type="molecule type" value="Genomic_DNA"/>
</dbReference>
<dbReference type="AlphaFoldDB" id="A0A9D5B1V9"/>
<dbReference type="PANTHER" id="PTHR22601">
    <property type="entry name" value="ISP4 LIKE PROTEIN"/>
    <property type="match status" value="1"/>
</dbReference>
<dbReference type="Proteomes" id="UP001058974">
    <property type="component" value="Chromosome 3"/>
</dbReference>
<feature type="transmembrane region" description="Helical" evidence="9">
    <location>
        <begin position="24"/>
        <end position="46"/>
    </location>
</feature>
<proteinExistence type="inferred from homology"/>
<evidence type="ECO:0000256" key="8">
    <source>
        <dbReference type="ARBA" id="ARBA00023136"/>
    </source>
</evidence>
<name>A0A9D5B1V9_PEA</name>
<evidence type="ECO:0000256" key="7">
    <source>
        <dbReference type="ARBA" id="ARBA00022989"/>
    </source>
</evidence>
<dbReference type="Gramene" id="Psat03G0244800-T2">
    <property type="protein sequence ID" value="KAI5427025.1"/>
    <property type="gene ID" value="KIW84_032448"/>
</dbReference>
<organism evidence="10 11">
    <name type="scientific">Pisum sativum</name>
    <name type="common">Garden pea</name>
    <name type="synonym">Lathyrus oleraceus</name>
    <dbReference type="NCBI Taxonomy" id="3888"/>
    <lineage>
        <taxon>Eukaryota</taxon>
        <taxon>Viridiplantae</taxon>
        <taxon>Streptophyta</taxon>
        <taxon>Embryophyta</taxon>
        <taxon>Tracheophyta</taxon>
        <taxon>Spermatophyta</taxon>
        <taxon>Magnoliopsida</taxon>
        <taxon>eudicotyledons</taxon>
        <taxon>Gunneridae</taxon>
        <taxon>Pentapetalae</taxon>
        <taxon>rosids</taxon>
        <taxon>fabids</taxon>
        <taxon>Fabales</taxon>
        <taxon>Fabaceae</taxon>
        <taxon>Papilionoideae</taxon>
        <taxon>50 kb inversion clade</taxon>
        <taxon>NPAAA clade</taxon>
        <taxon>Hologalegina</taxon>
        <taxon>IRL clade</taxon>
        <taxon>Fabeae</taxon>
        <taxon>Lathyrus</taxon>
    </lineage>
</organism>
<keyword evidence="11" id="KW-1185">Reference proteome</keyword>
<keyword evidence="5" id="KW-0571">Peptide transport</keyword>
<dbReference type="InterPro" id="IPR004813">
    <property type="entry name" value="OPT"/>
</dbReference>
<dbReference type="GO" id="GO:0015031">
    <property type="term" value="P:protein transport"/>
    <property type="evidence" value="ECO:0007669"/>
    <property type="project" value="UniProtKB-KW"/>
</dbReference>
<evidence type="ECO:0000256" key="2">
    <source>
        <dbReference type="ARBA" id="ARBA00005484"/>
    </source>
</evidence>
<feature type="transmembrane region" description="Helical" evidence="9">
    <location>
        <begin position="192"/>
        <end position="217"/>
    </location>
</feature>
<dbReference type="GO" id="GO:0035673">
    <property type="term" value="F:oligopeptide transmembrane transporter activity"/>
    <property type="evidence" value="ECO:0007669"/>
    <property type="project" value="InterPro"/>
</dbReference>
<evidence type="ECO:0000313" key="10">
    <source>
        <dbReference type="EMBL" id="KAI5427025.1"/>
    </source>
</evidence>
<dbReference type="Pfam" id="PF03169">
    <property type="entry name" value="OPT"/>
    <property type="match status" value="1"/>
</dbReference>
<evidence type="ECO:0000256" key="1">
    <source>
        <dbReference type="ARBA" id="ARBA00004141"/>
    </source>
</evidence>
<keyword evidence="4 9" id="KW-0812">Transmembrane</keyword>
<evidence type="ECO:0000256" key="4">
    <source>
        <dbReference type="ARBA" id="ARBA00022692"/>
    </source>
</evidence>
<keyword evidence="6" id="KW-0653">Protein transport</keyword>
<keyword evidence="8 9" id="KW-0472">Membrane</keyword>
<comment type="subcellular location">
    <subcellularLocation>
        <location evidence="1">Membrane</location>
        <topology evidence="1">Multi-pass membrane protein</topology>
    </subcellularLocation>
</comment>
<comment type="caution">
    <text evidence="10">The sequence shown here is derived from an EMBL/GenBank/DDBJ whole genome shotgun (WGS) entry which is preliminary data.</text>
</comment>
<evidence type="ECO:0000256" key="9">
    <source>
        <dbReference type="SAM" id="Phobius"/>
    </source>
</evidence>
<evidence type="ECO:0000256" key="3">
    <source>
        <dbReference type="ARBA" id="ARBA00022448"/>
    </source>
</evidence>
<keyword evidence="7 9" id="KW-1133">Transmembrane helix</keyword>
<accession>A0A9D5B1V9</accession>
<sequence length="223" mass="25715">MKGLSVGSFDLDCYTVAGFLGSPLVVPGFAVINILTVFLLYMYVLIPIAYYNNLYDAQNFPLITSHTFDSTGSTYNVTRILNTKAFDIDMESYNSYNKIYMSVTFTFKYGLSFTALTATMSHVVLFHGEMILQMWKKTTSSLKQIGDMHTRIMKKNYEQVYDHGLVSAGFMLQGCALVRFDARFYTWFCWDLFALWFCCLNCKFCPYWSIVMLHWFAPGMAIR</sequence>
<keyword evidence="3" id="KW-0813">Transport</keyword>
<evidence type="ECO:0000256" key="5">
    <source>
        <dbReference type="ARBA" id="ARBA00022856"/>
    </source>
</evidence>